<feature type="chain" id="PRO_5011561404" evidence="1">
    <location>
        <begin position="25"/>
        <end position="468"/>
    </location>
</feature>
<dbReference type="STRING" id="578942.SAMN05216289_12746"/>
<organism evidence="2 3">
    <name type="scientific">Dokdonella immobilis</name>
    <dbReference type="NCBI Taxonomy" id="578942"/>
    <lineage>
        <taxon>Bacteria</taxon>
        <taxon>Pseudomonadati</taxon>
        <taxon>Pseudomonadota</taxon>
        <taxon>Gammaproteobacteria</taxon>
        <taxon>Lysobacterales</taxon>
        <taxon>Rhodanobacteraceae</taxon>
        <taxon>Dokdonella</taxon>
    </lineage>
</organism>
<gene>
    <name evidence="2" type="ORF">SAMN05216289_12746</name>
</gene>
<dbReference type="Gene3D" id="2.80.10.50">
    <property type="match status" value="2"/>
</dbReference>
<keyword evidence="3" id="KW-1185">Reference proteome</keyword>
<evidence type="ECO:0000313" key="2">
    <source>
        <dbReference type="EMBL" id="SFN51882.1"/>
    </source>
</evidence>
<dbReference type="AlphaFoldDB" id="A0A1I4ZNU3"/>
<dbReference type="RefSeq" id="WP_092409619.1">
    <property type="nucleotide sequence ID" value="NZ_FOVF01000027.1"/>
</dbReference>
<dbReference type="Pfam" id="PF17164">
    <property type="entry name" value="DUF5122"/>
    <property type="match status" value="4"/>
</dbReference>
<dbReference type="OrthoDB" id="5949247at2"/>
<dbReference type="Proteomes" id="UP000198575">
    <property type="component" value="Unassembled WGS sequence"/>
</dbReference>
<dbReference type="NCBIfam" id="TIGR02608">
    <property type="entry name" value="delta_60_rpt"/>
    <property type="match status" value="6"/>
</dbReference>
<reference evidence="2 3" key="1">
    <citation type="submission" date="2016-10" db="EMBL/GenBank/DDBJ databases">
        <authorList>
            <person name="de Groot N.N."/>
        </authorList>
    </citation>
    <scope>NUCLEOTIDE SEQUENCE [LARGE SCALE GENOMIC DNA]</scope>
    <source>
        <strain evidence="2 3">CGMCC 1.7659</strain>
    </source>
</reference>
<accession>A0A1I4ZNU3</accession>
<dbReference type="InterPro" id="IPR013431">
    <property type="entry name" value="Delta_60_rpt"/>
</dbReference>
<feature type="signal peptide" evidence="1">
    <location>
        <begin position="1"/>
        <end position="24"/>
    </location>
</feature>
<sequence>MNVLKTLARACCAIIALASMSLLAADGDLDPAFGSAGVAYISPDGVTGHQLRARSVVSRGDGRIVLGGSRNYLRPGSPDPQRRPLLARLNVDGSPDPSFGDDVDHPGIVVFDSFFVGTQEQEIEGVLVLADGSVIATGTATAFGPTRGFVIKVDASGQLDGDFGNRGVVEVPNSYLHAIATDSLGRVVVAGERVGGDPLYRGLVMRLLSDGNFDDTFGFRGEVTLFEEGVDQLGYLRALAIDAGNRIVVGGQYQVPQAGFIDNYDLSIARLGTDGQLDPSFAGGGWRRFNVAADSDFDGIDRLLIQADGSIVFAGFYHQFEQGGNDFGTNVVIGRLDQDGATDASFGTDAGYTRMSLLPLAFNRYPTALIDDGQGRFMLAVEYAISGKSNFVALRTSGDGVPDPAFGVGGVLELDLAPQGIYSQSLAMTVQQDQPLLAGAAHRSTASTLVDIAVTRLFNDTLFADGFE</sequence>
<evidence type="ECO:0000313" key="3">
    <source>
        <dbReference type="Proteomes" id="UP000198575"/>
    </source>
</evidence>
<proteinExistence type="predicted"/>
<protein>
    <submittedName>
        <fullName evidence="2">Delta-60 repeat domain-containing protein</fullName>
    </submittedName>
</protein>
<keyword evidence="1" id="KW-0732">Signal</keyword>
<evidence type="ECO:0000256" key="1">
    <source>
        <dbReference type="SAM" id="SignalP"/>
    </source>
</evidence>
<name>A0A1I4ZNU3_9GAMM</name>
<dbReference type="EMBL" id="FOVF01000027">
    <property type="protein sequence ID" value="SFN51882.1"/>
    <property type="molecule type" value="Genomic_DNA"/>
</dbReference>